<dbReference type="InterPro" id="IPR044926">
    <property type="entry name" value="RGS_subdomain_2"/>
</dbReference>
<name>A0AAY4ACB8_9TELE</name>
<feature type="region of interest" description="Disordered" evidence="1">
    <location>
        <begin position="854"/>
        <end position="876"/>
    </location>
</feature>
<evidence type="ECO:0000313" key="4">
    <source>
        <dbReference type="Proteomes" id="UP000694580"/>
    </source>
</evidence>
<dbReference type="GO" id="GO:0001965">
    <property type="term" value="F:G-protein alpha-subunit binding"/>
    <property type="evidence" value="ECO:0007669"/>
    <property type="project" value="InterPro"/>
</dbReference>
<reference evidence="3" key="3">
    <citation type="submission" date="2025-09" db="UniProtKB">
        <authorList>
            <consortium name="Ensembl"/>
        </authorList>
    </citation>
    <scope>IDENTIFICATION</scope>
</reference>
<dbReference type="InterPro" id="IPR016137">
    <property type="entry name" value="RGS"/>
</dbReference>
<feature type="domain" description="RGS" evidence="2">
    <location>
        <begin position="715"/>
        <end position="821"/>
    </location>
</feature>
<feature type="region of interest" description="Disordered" evidence="1">
    <location>
        <begin position="322"/>
        <end position="353"/>
    </location>
</feature>
<dbReference type="PANTHER" id="PTHR46583:SF1">
    <property type="entry name" value="REGULATOR OF G-PROTEIN SIGNALING 22"/>
    <property type="match status" value="1"/>
</dbReference>
<feature type="domain" description="RGS" evidence="2">
    <location>
        <begin position="362"/>
        <end position="468"/>
    </location>
</feature>
<dbReference type="CDD" id="cd08725">
    <property type="entry name" value="RGS_RGS22_4"/>
    <property type="match status" value="1"/>
</dbReference>
<organism evidence="3 4">
    <name type="scientific">Denticeps clupeoides</name>
    <name type="common">denticle herring</name>
    <dbReference type="NCBI Taxonomy" id="299321"/>
    <lineage>
        <taxon>Eukaryota</taxon>
        <taxon>Metazoa</taxon>
        <taxon>Chordata</taxon>
        <taxon>Craniata</taxon>
        <taxon>Vertebrata</taxon>
        <taxon>Euteleostomi</taxon>
        <taxon>Actinopterygii</taxon>
        <taxon>Neopterygii</taxon>
        <taxon>Teleostei</taxon>
        <taxon>Clupei</taxon>
        <taxon>Clupeiformes</taxon>
        <taxon>Denticipitoidei</taxon>
        <taxon>Denticipitidae</taxon>
        <taxon>Denticeps</taxon>
    </lineage>
</organism>
<dbReference type="GO" id="GO:0009966">
    <property type="term" value="P:regulation of signal transduction"/>
    <property type="evidence" value="ECO:0007669"/>
    <property type="project" value="InterPro"/>
</dbReference>
<gene>
    <name evidence="3" type="primary">RGS22</name>
</gene>
<dbReference type="Ensembl" id="ENSDCDT00010006924.1">
    <property type="protein sequence ID" value="ENSDCDP00010006698.1"/>
    <property type="gene ID" value="ENSDCDG00010002877.1"/>
</dbReference>
<accession>A0AAY4ACB8</accession>
<reference evidence="3" key="2">
    <citation type="submission" date="2025-08" db="UniProtKB">
        <authorList>
            <consortium name="Ensembl"/>
        </authorList>
    </citation>
    <scope>IDENTIFICATION</scope>
</reference>
<dbReference type="InterPro" id="IPR036305">
    <property type="entry name" value="RGS_sf"/>
</dbReference>
<feature type="compositionally biased region" description="Polar residues" evidence="1">
    <location>
        <begin position="967"/>
        <end position="979"/>
    </location>
</feature>
<sequence length="991" mass="113342">MSLVAAWMSLRAPQRSPYPVLQAFPEAVRFDQETGAFEVVTGAEDTLQRQIRAATPGPHNSYTVECLDREQGLLWARKTRLHLFLQSDCYFEYRLAKRLSQLGYLGRWKEGVLNQTSKQRSMSPDQKETLLFEGQEESGSFQWSINESEEHSSGAAREVETQGPESAGEARNARNAHNPTDGAQGKRRGEGGERSAQPGLDDFKGFLSGTPGGKAFNLWMDIERLKALQSTESKNRHLFKSRSHHLKSGGRGALNAEILSRLDLATPTCWRDEKLRLVQPRLTKVLLMYWGPRFFASQSACGKKVLSRLQLPCSGADPWPRPVTELPLRPTSRVPRTPTSSEKRPVAGSGGPVLGGGRMERMLQALHVEPRAGFFFRRFCEQSGNKLWENALRFWTDLQDYHELFCQRGLDPYRAERTAQVLYSSYLSSTAQRSIGVVEGCRTYVLSHLSPAFEDLFDWPEEHALTLLLEPWTLLTNQDRGAFERVDLWEDTRHIKTPQYKKRLALHAEHVQRTEKQVEECRLPPTQAEGSREPDLWTQVPEEFRGFRLGTLLQNRLELEHFLVFLEQNFTSTDLLCWLDLEQLRRTSHGDQTLRAERVRNVRSKYLNRKYFFGPTSPATKLQQEEVVSLAGGWTQLSRQGLSGAALAETQDSVRNRIERKLLPAFLSSPEFAERRKPQVQDVAEDNVVLRRHKKRPVWKHVDGALMASSQEVLAFRQALQNPVTCLQFRRFVALKGDSLENNVLFWLEVQRYKDLCHSHCDEATVQQKISTIISCFIDSSVPPALQIDIPPEQAQQILEKRWELGPYVFKEAQITVFTELYKLWPEFLSFRSSMKENQVLMVLERERVRLKTWDQQQRKEEEEKEEQRRTEEALRSQRGTLSALFEEDGWGGEEQIDAPHLLSWTYSKYLAALEREALLAHRQAQKKPAGESVRTGAATLPVQSQISGVRRRVANKCHQAVPLSRAQRSAMTSGSSPTFAAVRGCRHEQI</sequence>
<dbReference type="Pfam" id="PF00615">
    <property type="entry name" value="RGS"/>
    <property type="match status" value="2"/>
</dbReference>
<dbReference type="Gene3D" id="1.10.167.10">
    <property type="entry name" value="Regulator of G-protein Signalling 4, domain 2"/>
    <property type="match status" value="3"/>
</dbReference>
<feature type="compositionally biased region" description="Basic and acidic residues" evidence="1">
    <location>
        <begin position="148"/>
        <end position="160"/>
    </location>
</feature>
<dbReference type="SMART" id="SM00315">
    <property type="entry name" value="RGS"/>
    <property type="match status" value="2"/>
</dbReference>
<dbReference type="GeneTree" id="ENSGT00500000044936"/>
<dbReference type="PROSITE" id="PS50132">
    <property type="entry name" value="RGS"/>
    <property type="match status" value="3"/>
</dbReference>
<dbReference type="Proteomes" id="UP000694580">
    <property type="component" value="Chromosome 5"/>
</dbReference>
<evidence type="ECO:0000256" key="1">
    <source>
        <dbReference type="SAM" id="MobiDB-lite"/>
    </source>
</evidence>
<feature type="region of interest" description="Disordered" evidence="1">
    <location>
        <begin position="141"/>
        <end position="206"/>
    </location>
</feature>
<keyword evidence="4" id="KW-1185">Reference proteome</keyword>
<feature type="region of interest" description="Disordered" evidence="1">
    <location>
        <begin position="966"/>
        <end position="991"/>
    </location>
</feature>
<protein>
    <recommendedName>
        <fullName evidence="2">RGS domain-containing protein</fullName>
    </recommendedName>
</protein>
<reference evidence="3 4" key="1">
    <citation type="submission" date="2020-06" db="EMBL/GenBank/DDBJ databases">
        <authorList>
            <consortium name="Wellcome Sanger Institute Data Sharing"/>
        </authorList>
    </citation>
    <scope>NUCLEOTIDE SEQUENCE [LARGE SCALE GENOMIC DNA]</scope>
</reference>
<dbReference type="PANTHER" id="PTHR46583">
    <property type="entry name" value="REGULATOR OF G-PROTEIN SIGNALING 22"/>
    <property type="match status" value="1"/>
</dbReference>
<dbReference type="AlphaFoldDB" id="A0AAY4ACB8"/>
<dbReference type="InterPro" id="IPR042651">
    <property type="entry name" value="Rgs22"/>
</dbReference>
<feature type="domain" description="RGS" evidence="2">
    <location>
        <begin position="548"/>
        <end position="672"/>
    </location>
</feature>
<dbReference type="SUPFAM" id="SSF48097">
    <property type="entry name" value="Regulator of G-protein signaling, RGS"/>
    <property type="match status" value="3"/>
</dbReference>
<dbReference type="GO" id="GO:0005737">
    <property type="term" value="C:cytoplasm"/>
    <property type="evidence" value="ECO:0007669"/>
    <property type="project" value="TreeGrafter"/>
</dbReference>
<evidence type="ECO:0000313" key="3">
    <source>
        <dbReference type="Ensembl" id="ENSDCDP00010006698.1"/>
    </source>
</evidence>
<dbReference type="GO" id="GO:0005634">
    <property type="term" value="C:nucleus"/>
    <property type="evidence" value="ECO:0007669"/>
    <property type="project" value="TreeGrafter"/>
</dbReference>
<evidence type="ECO:0000259" key="2">
    <source>
        <dbReference type="PROSITE" id="PS50132"/>
    </source>
</evidence>
<dbReference type="InterPro" id="IPR048074">
    <property type="entry name" value="RGS22_RGS_fourth"/>
</dbReference>
<proteinExistence type="predicted"/>